<proteinExistence type="predicted"/>
<evidence type="ECO:0000313" key="2">
    <source>
        <dbReference type="EMBL" id="PFH57554.1"/>
    </source>
</evidence>
<dbReference type="Proteomes" id="UP000037136">
    <property type="component" value="Unassembled WGS sequence"/>
</dbReference>
<protein>
    <submittedName>
        <fullName evidence="2">Uncharacterized protein</fullName>
    </submittedName>
</protein>
<feature type="region of interest" description="Disordered" evidence="1">
    <location>
        <begin position="1"/>
        <end position="42"/>
    </location>
</feature>
<reference evidence="2 3" key="2">
    <citation type="journal article" date="2017" name="Sci. Rep.">
        <title>Ant-infecting Ophiocordyceps genomes reveal a high diversity of potential behavioral manipulation genes and a possible major role for enterotoxins.</title>
        <authorList>
            <person name="de Bekker C."/>
            <person name="Ohm R.A."/>
            <person name="Evans H.C."/>
            <person name="Brachmann A."/>
            <person name="Hughes D.P."/>
        </authorList>
    </citation>
    <scope>NUCLEOTIDE SEQUENCE [LARGE SCALE GENOMIC DNA]</scope>
    <source>
        <strain evidence="2 3">SC16a</strain>
    </source>
</reference>
<keyword evidence="3" id="KW-1185">Reference proteome</keyword>
<organism evidence="2 3">
    <name type="scientific">Ophiocordyceps unilateralis</name>
    <name type="common">Zombie-ant fungus</name>
    <name type="synonym">Torrubia unilateralis</name>
    <dbReference type="NCBI Taxonomy" id="268505"/>
    <lineage>
        <taxon>Eukaryota</taxon>
        <taxon>Fungi</taxon>
        <taxon>Dikarya</taxon>
        <taxon>Ascomycota</taxon>
        <taxon>Pezizomycotina</taxon>
        <taxon>Sordariomycetes</taxon>
        <taxon>Hypocreomycetidae</taxon>
        <taxon>Hypocreales</taxon>
        <taxon>Ophiocordycipitaceae</taxon>
        <taxon>Ophiocordyceps</taxon>
    </lineage>
</organism>
<dbReference type="EMBL" id="LAZP02000394">
    <property type="protein sequence ID" value="PFH57554.1"/>
    <property type="molecule type" value="Genomic_DNA"/>
</dbReference>
<accession>A0A2A9P8L9</accession>
<name>A0A2A9P8L9_OPHUN</name>
<evidence type="ECO:0000313" key="3">
    <source>
        <dbReference type="Proteomes" id="UP000037136"/>
    </source>
</evidence>
<sequence length="125" mass="13613">MTNSGYSVPWARDRSCHDPDRSFPGRKTAVKTRPRAGASLTAPADTTRASLQFIFTLAVLLFQVVRGRNAANFGVDFGPWSGPAVPRRVCQATEWASATESHTAFDSGGRKFAPRKLQMTMTPSP</sequence>
<dbReference type="AlphaFoldDB" id="A0A2A9P8L9"/>
<reference evidence="2 3" key="1">
    <citation type="journal article" date="2015" name="BMC Genomics">
        <title>Gene expression during zombie ant biting behavior reflects the complexity underlying fungal parasitic behavioral manipulation.</title>
        <authorList>
            <person name="de Bekker C."/>
            <person name="Ohm R.A."/>
            <person name="Loreto R.G."/>
            <person name="Sebastian A."/>
            <person name="Albert I."/>
            <person name="Merrow M."/>
            <person name="Brachmann A."/>
            <person name="Hughes D.P."/>
        </authorList>
    </citation>
    <scope>NUCLEOTIDE SEQUENCE [LARGE SCALE GENOMIC DNA]</scope>
    <source>
        <strain evidence="2 3">SC16a</strain>
    </source>
</reference>
<feature type="compositionally biased region" description="Basic and acidic residues" evidence="1">
    <location>
        <begin position="11"/>
        <end position="23"/>
    </location>
</feature>
<gene>
    <name evidence="2" type="ORF">XA68_14874</name>
</gene>
<evidence type="ECO:0000256" key="1">
    <source>
        <dbReference type="SAM" id="MobiDB-lite"/>
    </source>
</evidence>
<comment type="caution">
    <text evidence="2">The sequence shown here is derived from an EMBL/GenBank/DDBJ whole genome shotgun (WGS) entry which is preliminary data.</text>
</comment>